<dbReference type="eggNOG" id="KOG3594">
    <property type="taxonomic scope" value="Eukaryota"/>
</dbReference>
<dbReference type="InParanoid" id="H3A392"/>
<dbReference type="Proteomes" id="UP000008672">
    <property type="component" value="Unassembled WGS sequence"/>
</dbReference>
<keyword evidence="27" id="KW-1185">Reference proteome</keyword>
<dbReference type="FunFam" id="2.60.40.60:FF:000120">
    <property type="entry name" value="Protocadherin 8"/>
    <property type="match status" value="1"/>
</dbReference>
<keyword evidence="3" id="KW-1003">Cell membrane</keyword>
<evidence type="ECO:0000256" key="4">
    <source>
        <dbReference type="ARBA" id="ARBA00022553"/>
    </source>
</evidence>
<dbReference type="SUPFAM" id="SSF49313">
    <property type="entry name" value="Cadherin-like"/>
    <property type="match status" value="6"/>
</dbReference>
<feature type="compositionally biased region" description="Low complexity" evidence="22">
    <location>
        <begin position="766"/>
        <end position="783"/>
    </location>
</feature>
<keyword evidence="13" id="KW-0325">Glycoprotein</keyword>
<evidence type="ECO:0000256" key="12">
    <source>
        <dbReference type="ARBA" id="ARBA00023136"/>
    </source>
</evidence>
<evidence type="ECO:0000256" key="22">
    <source>
        <dbReference type="SAM" id="MobiDB-lite"/>
    </source>
</evidence>
<dbReference type="Pfam" id="PF08266">
    <property type="entry name" value="Cadherin_2"/>
    <property type="match status" value="1"/>
</dbReference>
<feature type="chain" id="PRO_5003579905" description="Protocadherin-8" evidence="24">
    <location>
        <begin position="22"/>
        <end position="976"/>
    </location>
</feature>
<dbReference type="FunFam" id="2.60.40.60:FF:000002">
    <property type="entry name" value="Protocadherin alpha 2"/>
    <property type="match status" value="1"/>
</dbReference>
<evidence type="ECO:0000256" key="23">
    <source>
        <dbReference type="SAM" id="Phobius"/>
    </source>
</evidence>
<dbReference type="PROSITE" id="PS50268">
    <property type="entry name" value="CADHERIN_2"/>
    <property type="match status" value="6"/>
</dbReference>
<dbReference type="PRINTS" id="PR00205">
    <property type="entry name" value="CADHERIN"/>
</dbReference>
<dbReference type="InterPro" id="IPR013164">
    <property type="entry name" value="Cadherin_N"/>
</dbReference>
<feature type="compositionally biased region" description="Polar residues" evidence="22">
    <location>
        <begin position="893"/>
        <end position="912"/>
    </location>
</feature>
<evidence type="ECO:0000256" key="13">
    <source>
        <dbReference type="ARBA" id="ARBA00023180"/>
    </source>
</evidence>
<evidence type="ECO:0000256" key="7">
    <source>
        <dbReference type="ARBA" id="ARBA00022737"/>
    </source>
</evidence>
<feature type="domain" description="Cadherin" evidence="25">
    <location>
        <begin position="128"/>
        <end position="236"/>
    </location>
</feature>
<dbReference type="GO" id="GO:0042734">
    <property type="term" value="C:presynaptic membrane"/>
    <property type="evidence" value="ECO:0007669"/>
    <property type="project" value="UniProtKB-SubCell"/>
</dbReference>
<feature type="domain" description="Cadherin" evidence="25">
    <location>
        <begin position="571"/>
        <end position="665"/>
    </location>
</feature>
<evidence type="ECO:0000256" key="5">
    <source>
        <dbReference type="ARBA" id="ARBA00022692"/>
    </source>
</evidence>
<evidence type="ECO:0000256" key="20">
    <source>
        <dbReference type="ARBA" id="ARBA00067805"/>
    </source>
</evidence>
<dbReference type="PANTHER" id="PTHR24028">
    <property type="entry name" value="CADHERIN-87A"/>
    <property type="match status" value="1"/>
</dbReference>
<feature type="domain" description="Cadherin" evidence="25">
    <location>
        <begin position="30"/>
        <end position="127"/>
    </location>
</feature>
<gene>
    <name evidence="26" type="primary">PCDH8</name>
    <name evidence="26" type="synonym">LOC102357377</name>
</gene>
<dbReference type="Ensembl" id="ENSLACT00000004149.1">
    <property type="protein sequence ID" value="ENSLACP00000004113.1"/>
    <property type="gene ID" value="ENSLACG00000003656.1"/>
</dbReference>
<feature type="region of interest" description="Disordered" evidence="22">
    <location>
        <begin position="766"/>
        <end position="788"/>
    </location>
</feature>
<dbReference type="FunCoup" id="H3A392">
    <property type="interactions" value="684"/>
</dbReference>
<keyword evidence="11" id="KW-0770">Synapse</keyword>
<dbReference type="GO" id="GO:0045211">
    <property type="term" value="C:postsynaptic membrane"/>
    <property type="evidence" value="ECO:0007669"/>
    <property type="project" value="UniProtKB-SubCell"/>
</dbReference>
<organism evidence="26 27">
    <name type="scientific">Latimeria chalumnae</name>
    <name type="common">Coelacanth</name>
    <dbReference type="NCBI Taxonomy" id="7897"/>
    <lineage>
        <taxon>Eukaryota</taxon>
        <taxon>Metazoa</taxon>
        <taxon>Chordata</taxon>
        <taxon>Craniata</taxon>
        <taxon>Vertebrata</taxon>
        <taxon>Euteleostomi</taxon>
        <taxon>Coelacanthiformes</taxon>
        <taxon>Coelacanthidae</taxon>
        <taxon>Latimeria</taxon>
    </lineage>
</organism>
<evidence type="ECO:0000256" key="10">
    <source>
        <dbReference type="ARBA" id="ARBA00022989"/>
    </source>
</evidence>
<dbReference type="FunFam" id="2.60.40.60:FF:000117">
    <property type="entry name" value="protocadherin-8 isoform X1"/>
    <property type="match status" value="1"/>
</dbReference>
<dbReference type="InterPro" id="IPR002126">
    <property type="entry name" value="Cadherin-like_dom"/>
</dbReference>
<comment type="subunit">
    <text evidence="19">The N-terminal extracellular domain forms homophilic interactions; these interactions activate p38 MAPK via TAOK2 and trigger endocytosis. Interacts with CDH2; this interaction may lead to CDH2 cointernalization. Interacts with CDH11. Interacts with TAOK2.</text>
</comment>
<evidence type="ECO:0000256" key="24">
    <source>
        <dbReference type="SAM" id="SignalP"/>
    </source>
</evidence>
<dbReference type="EMBL" id="AFYH01141744">
    <property type="status" value="NOT_ANNOTATED_CDS"/>
    <property type="molecule type" value="Genomic_DNA"/>
</dbReference>
<dbReference type="HOGENOM" id="CLU_006480_1_2_1"/>
<keyword evidence="8 21" id="KW-0106">Calcium</keyword>
<evidence type="ECO:0000256" key="1">
    <source>
        <dbReference type="ARBA" id="ARBA00004251"/>
    </source>
</evidence>
<dbReference type="SMART" id="SM00112">
    <property type="entry name" value="CA"/>
    <property type="match status" value="6"/>
</dbReference>
<reference evidence="26" key="3">
    <citation type="submission" date="2025-09" db="UniProtKB">
        <authorList>
            <consortium name="Ensembl"/>
        </authorList>
    </citation>
    <scope>IDENTIFICATION</scope>
</reference>
<feature type="transmembrane region" description="Helical" evidence="23">
    <location>
        <begin position="691"/>
        <end position="717"/>
    </location>
</feature>
<evidence type="ECO:0000256" key="8">
    <source>
        <dbReference type="ARBA" id="ARBA00022837"/>
    </source>
</evidence>
<keyword evidence="9" id="KW-0130">Cell adhesion</keyword>
<dbReference type="GO" id="GO:0005509">
    <property type="term" value="F:calcium ion binding"/>
    <property type="evidence" value="ECO:0007669"/>
    <property type="project" value="UniProtKB-UniRule"/>
</dbReference>
<reference evidence="26" key="2">
    <citation type="submission" date="2025-08" db="UniProtKB">
        <authorList>
            <consortium name="Ensembl"/>
        </authorList>
    </citation>
    <scope>IDENTIFICATION</scope>
</reference>
<evidence type="ECO:0000313" key="26">
    <source>
        <dbReference type="Ensembl" id="ENSLACP00000004113.1"/>
    </source>
</evidence>
<feature type="signal peptide" evidence="24">
    <location>
        <begin position="1"/>
        <end position="21"/>
    </location>
</feature>
<keyword evidence="7" id="KW-0677">Repeat</keyword>
<name>H3A392_LATCH</name>
<dbReference type="GO" id="GO:0030425">
    <property type="term" value="C:dendrite"/>
    <property type="evidence" value="ECO:0007669"/>
    <property type="project" value="UniProtKB-SubCell"/>
</dbReference>
<evidence type="ECO:0000313" key="27">
    <source>
        <dbReference type="Proteomes" id="UP000008672"/>
    </source>
</evidence>
<dbReference type="CDD" id="cd11304">
    <property type="entry name" value="Cadherin_repeat"/>
    <property type="match status" value="6"/>
</dbReference>
<dbReference type="STRING" id="7897.ENSLACP00000004113"/>
<dbReference type="FunFam" id="2.60.40.60:FF:000003">
    <property type="entry name" value="Protocadherin alpha 2"/>
    <property type="match status" value="1"/>
</dbReference>
<evidence type="ECO:0000256" key="16">
    <source>
        <dbReference type="ARBA" id="ARBA00034100"/>
    </source>
</evidence>
<dbReference type="GeneTree" id="ENSGT00940000155219"/>
<dbReference type="PANTHER" id="PTHR24028:SF46">
    <property type="entry name" value="PROTOCADHERIN-8"/>
    <property type="match status" value="1"/>
</dbReference>
<dbReference type="PROSITE" id="PS00232">
    <property type="entry name" value="CADHERIN_1"/>
    <property type="match status" value="3"/>
</dbReference>
<keyword evidence="15" id="KW-0966">Cell projection</keyword>
<evidence type="ECO:0000256" key="18">
    <source>
        <dbReference type="ARBA" id="ARBA00056898"/>
    </source>
</evidence>
<evidence type="ECO:0000259" key="25">
    <source>
        <dbReference type="PROSITE" id="PS50268"/>
    </source>
</evidence>
<feature type="domain" description="Cadherin" evidence="25">
    <location>
        <begin position="456"/>
        <end position="565"/>
    </location>
</feature>
<dbReference type="InterPro" id="IPR015919">
    <property type="entry name" value="Cadherin-like_sf"/>
</dbReference>
<evidence type="ECO:0000256" key="2">
    <source>
        <dbReference type="ARBA" id="ARBA00004279"/>
    </source>
</evidence>
<proteinExistence type="predicted"/>
<dbReference type="InterPro" id="IPR050174">
    <property type="entry name" value="Protocadherin/Cadherin-CA"/>
</dbReference>
<evidence type="ECO:0000256" key="15">
    <source>
        <dbReference type="ARBA" id="ARBA00023273"/>
    </source>
</evidence>
<feature type="region of interest" description="Disordered" evidence="22">
    <location>
        <begin position="893"/>
        <end position="914"/>
    </location>
</feature>
<evidence type="ECO:0000256" key="6">
    <source>
        <dbReference type="ARBA" id="ARBA00022729"/>
    </source>
</evidence>
<keyword evidence="4" id="KW-0597">Phosphoprotein</keyword>
<dbReference type="FunFam" id="2.60.40.60:FF:000001">
    <property type="entry name" value="Protocadherin alpha 2"/>
    <property type="match status" value="1"/>
</dbReference>
<feature type="domain" description="Cadherin" evidence="25">
    <location>
        <begin position="237"/>
        <end position="344"/>
    </location>
</feature>
<evidence type="ECO:0000256" key="21">
    <source>
        <dbReference type="PROSITE-ProRule" id="PRU00043"/>
    </source>
</evidence>
<evidence type="ECO:0000256" key="9">
    <source>
        <dbReference type="ARBA" id="ARBA00022889"/>
    </source>
</evidence>
<comment type="function">
    <text evidence="18">Calcium-dependent cell-adhesion protein. May play a role in activity-induced synaptic reorganization underlying long term memory. Could be involved in CDH2 internalization through TAOK2/p38 MAPK pathway. In hippocampal neurons, may play a role in the down-regulation of dendritic spines, maybe through its action on CDH2 endocytosis.</text>
</comment>
<dbReference type="Gene3D" id="2.60.40.60">
    <property type="entry name" value="Cadherins"/>
    <property type="match status" value="6"/>
</dbReference>
<keyword evidence="5 23" id="KW-0812">Transmembrane</keyword>
<dbReference type="GO" id="GO:0007156">
    <property type="term" value="P:homophilic cell adhesion via plasma membrane adhesion molecules"/>
    <property type="evidence" value="ECO:0007669"/>
    <property type="project" value="InterPro"/>
</dbReference>
<evidence type="ECO:0000256" key="3">
    <source>
        <dbReference type="ARBA" id="ARBA00022475"/>
    </source>
</evidence>
<evidence type="ECO:0000256" key="19">
    <source>
        <dbReference type="ARBA" id="ARBA00064553"/>
    </source>
</evidence>
<reference evidence="27" key="1">
    <citation type="submission" date="2011-08" db="EMBL/GenBank/DDBJ databases">
        <title>The draft genome of Latimeria chalumnae.</title>
        <authorList>
            <person name="Di Palma F."/>
            <person name="Alfoldi J."/>
            <person name="Johnson J."/>
            <person name="Berlin A."/>
            <person name="Gnerre S."/>
            <person name="Jaffe D."/>
            <person name="MacCallum I."/>
            <person name="Young S."/>
            <person name="Walker B.J."/>
            <person name="Lander E."/>
            <person name="Lindblad-Toh K."/>
        </authorList>
    </citation>
    <scope>NUCLEOTIDE SEQUENCE [LARGE SCALE GENOMIC DNA]</scope>
    <source>
        <strain evidence="27">Wild caught</strain>
    </source>
</reference>
<evidence type="ECO:0000256" key="11">
    <source>
        <dbReference type="ARBA" id="ARBA00023018"/>
    </source>
</evidence>
<keyword evidence="10 23" id="KW-1133">Transmembrane helix</keyword>
<feature type="region of interest" description="Disordered" evidence="22">
    <location>
        <begin position="839"/>
        <end position="865"/>
    </location>
</feature>
<evidence type="ECO:0000256" key="14">
    <source>
        <dbReference type="ARBA" id="ARBA00023257"/>
    </source>
</evidence>
<keyword evidence="12 23" id="KW-0472">Membrane</keyword>
<dbReference type="FunFam" id="2.60.40.60:FF:000007">
    <property type="entry name" value="Protocadherin alpha 2"/>
    <property type="match status" value="1"/>
</dbReference>
<dbReference type="InterPro" id="IPR020894">
    <property type="entry name" value="Cadherin_CS"/>
</dbReference>
<keyword evidence="14" id="KW-0628">Postsynaptic cell membrane</keyword>
<dbReference type="AlphaFoldDB" id="H3A392"/>
<protein>
    <recommendedName>
        <fullName evidence="20">Protocadherin-8</fullName>
    </recommendedName>
</protein>
<sequence length="976" mass="107997">FGEHRFYLVFLLVCMPFATVCKTIKYQTYEEDIPGTVIGTLAEDLHLDPADFQTSFRLMKQFNSSLIKVRENDGQLTIGDRIDREQICKQSVQCLIAFDVVSFSKEQFKLIHVEVEVRDINDNSPTFPNSEISVEISENAAVGTRIPLDIAIDEDVGSNSIQTFQISVNSHFSIEVHTRADTVKYAELLLMKELDRETQASYLLELLARDGGNPSRSGSANVNIKVIDSNDNSPVFDKNSFTVKLNEDSPVGFLLLNLNAVDADEGVNGEVVYGFGNQVSIEIRQLFKVDSKTGCLTLEGQIDYETKNTYELDIQAHDLGPNPIPATCKVIVQILDVNDNAPEISITPMTSISAGVAYITEAAAKDSFVALISTSDRDSGRNGQVHCTLYGHDHFKLQQAYDDSYMIVTTTTLDRERISEYNLTVVAEDLGSPPFKTIKQYTIRVSDENDNTPLFPKPSYEVSILENNTPGAYITTVVARDPDLGRNGKVIYRLIETEAMGAPISTFVSVDPATGAIYALRAFNYETMKQLEVRIQASDGGFPQLSSSALIKVKIVDQNDNAPYITHPALKNGSIDVLLPKKAPSGFIATQIKARDADEGVNSELTYRIVQEEDQMLFAINKGTGEIFLTRDLPDELTGRLQITLTVNDNGRPSLYCTATINFIVTVTAPSGGHEVVKHNSSQGKHLHWDLPLIIIIILAGSCTLLLVAIIAIATTCNRHKKATRTRKSGAPEDQFDISRLEKGDHESSLISSHRGNVFEVRPFPSKSSFSSATSTETEGVSSSEDDREQACLFEAQKRLRGTSTEGYSTVPSYDKEPVHQVAIWKGNSFSTIATRDAEFSGKDSGKGDSDFNDSDSDISGDGLKKDTTHMQNGLWACTSECKILGHSDRCWSPSSNRANPTHPPQFSSFPKTASLPRDHLRRENYYQAQIPKTVGLQSVYEKVLHRDYEKTVALVSPPRLVRIQELNEINLPMYK</sequence>
<feature type="domain" description="Cadherin" evidence="25">
    <location>
        <begin position="359"/>
        <end position="455"/>
    </location>
</feature>
<comment type="subcellular location">
    <subcellularLocation>
        <location evidence="1">Cell membrane</location>
        <topology evidence="1">Single-pass type I membrane protein</topology>
    </subcellularLocation>
    <subcellularLocation>
        <location evidence="2">Cell projection</location>
        <location evidence="2">Dendrite</location>
    </subcellularLocation>
    <subcellularLocation>
        <location evidence="16">Postsynaptic cell membrane</location>
    </subcellularLocation>
    <subcellularLocation>
        <location evidence="17">Presynaptic cell membrane</location>
    </subcellularLocation>
</comment>
<feature type="compositionally biased region" description="Basic and acidic residues" evidence="22">
    <location>
        <begin position="839"/>
        <end position="850"/>
    </location>
</feature>
<dbReference type="Pfam" id="PF00028">
    <property type="entry name" value="Cadherin"/>
    <property type="match status" value="5"/>
</dbReference>
<dbReference type="OMA" id="SCHFEGQ"/>
<keyword evidence="6 24" id="KW-0732">Signal</keyword>
<evidence type="ECO:0000256" key="17">
    <source>
        <dbReference type="ARBA" id="ARBA00034111"/>
    </source>
</evidence>
<accession>H3A392</accession>